<dbReference type="PANTHER" id="PTHR36489">
    <property type="entry name" value="PROTEIN-COUPLED RECEPTOR GPR1, PUTATIVE-RELATED"/>
    <property type="match status" value="1"/>
</dbReference>
<dbReference type="OrthoDB" id="49073at2759"/>
<proteinExistence type="predicted"/>
<feature type="compositionally biased region" description="Low complexity" evidence="2">
    <location>
        <begin position="102"/>
        <end position="118"/>
    </location>
</feature>
<keyword evidence="6" id="KW-1185">Reference proteome</keyword>
<evidence type="ECO:0000313" key="6">
    <source>
        <dbReference type="Proteomes" id="UP000693970"/>
    </source>
</evidence>
<feature type="region of interest" description="Disordered" evidence="2">
    <location>
        <begin position="64"/>
        <end position="154"/>
    </location>
</feature>
<comment type="caution">
    <text evidence="5">The sequence shown here is derived from an EMBL/GenBank/DDBJ whole genome shotgun (WGS) entry which is preliminary data.</text>
</comment>
<dbReference type="InterPro" id="IPR000254">
    <property type="entry name" value="CBD"/>
</dbReference>
<keyword evidence="1 3" id="KW-0732">Signal</keyword>
<feature type="region of interest" description="Disordered" evidence="2">
    <location>
        <begin position="272"/>
        <end position="468"/>
    </location>
</feature>
<dbReference type="AlphaFoldDB" id="A0A9K3LKK2"/>
<sequence>MIDRLATALVCLLALVNTQPTNARGGSNSFIGDRVREDQRFVVFNSRSLSGECLPICVPETGGSQDPITQLPTGGPTVIPTAPPTNKPTAAPTNTPTPSPTVKPTASPTNKPTAATTNPPSPSPTVKPTASPTNKPTAAPTNPPTPSPTSSPTIPTAQCVCSDANSPVSYSWKCGTDLYYCASKITSVCGQSHQADVTLVPLNDAQCTAMQAVKLGEKCLLVSPVTQTKSLSHKVCYSSLDPLTGFKFDGGCDKCKDYVELPPLTLAPTVKTTAASTTNPTIAPTPAPTNKPTAAPTNAPTPSPTNKPTAAPTNAPTPAPTNNPTAAPTNAPTPSPTNKPTAAPTNAPTPSPTNKPTAAPTNAPTPSPTNKPTAAPTNAPTPSPTNKPTAAPTNAPTPSPTNKPTAAPTNAPTPSPTNKPTATPTNAPTPSPTNKPTATPTNAPTPSPTTKPTSAPTNAPTPSPTTKPASHYICVWPADTLSYTMITKNDATAGAHNFYTKMAIGGTLYDGAQDISKAVDGKVFYGALGQPSRFNFNKGHQQINSLADVPIDFAHFEWLAQNLKAGTYGSKRVFVVTQPKSGCYTTYDFIPGGQPNIGADVLVVFNTAATICLTKTSDGRQFGPTVLAPFSHVELKGDAGYIDGTLISKSFTTSGSNASNLQMHGKMYSGTIECPAAPTSCVCSDANSPVSYSWKCGTDLYYCATKITSVCSQSYQADVTLVPLNDSQCTAMQAVKLGEKCLTVAPVTQAKSLSHKVCYSSLNPLTGSKFDGSCDNCQSYVALPGATATAPTQKPTSAPTSGGTSCIAKWGDCTSNSNGCCSGSTCVYQNQWYSQCL</sequence>
<dbReference type="GO" id="GO:0005576">
    <property type="term" value="C:extracellular region"/>
    <property type="evidence" value="ECO:0007669"/>
    <property type="project" value="InterPro"/>
</dbReference>
<evidence type="ECO:0000256" key="2">
    <source>
        <dbReference type="SAM" id="MobiDB-lite"/>
    </source>
</evidence>
<dbReference type="Pfam" id="PF20597">
    <property type="entry name" value="pAdhesive_15"/>
    <property type="match status" value="1"/>
</dbReference>
<feature type="domain" description="CBM1" evidence="4">
    <location>
        <begin position="808"/>
        <end position="837"/>
    </location>
</feature>
<accession>A0A9K3LKK2</accession>
<feature type="chain" id="PRO_5039919473" evidence="3">
    <location>
        <begin position="24"/>
        <end position="837"/>
    </location>
</feature>
<evidence type="ECO:0000313" key="5">
    <source>
        <dbReference type="EMBL" id="KAG7363802.1"/>
    </source>
</evidence>
<organism evidence="5 6">
    <name type="scientific">Nitzschia inconspicua</name>
    <dbReference type="NCBI Taxonomy" id="303405"/>
    <lineage>
        <taxon>Eukaryota</taxon>
        <taxon>Sar</taxon>
        <taxon>Stramenopiles</taxon>
        <taxon>Ochrophyta</taxon>
        <taxon>Bacillariophyta</taxon>
        <taxon>Bacillariophyceae</taxon>
        <taxon>Bacillariophycidae</taxon>
        <taxon>Bacillariales</taxon>
        <taxon>Bacillariaceae</taxon>
        <taxon>Nitzschia</taxon>
    </lineage>
</organism>
<evidence type="ECO:0000259" key="4">
    <source>
        <dbReference type="SMART" id="SM00236"/>
    </source>
</evidence>
<dbReference type="GO" id="GO:0005975">
    <property type="term" value="P:carbohydrate metabolic process"/>
    <property type="evidence" value="ECO:0007669"/>
    <property type="project" value="InterPro"/>
</dbReference>
<evidence type="ECO:0000256" key="3">
    <source>
        <dbReference type="SAM" id="SignalP"/>
    </source>
</evidence>
<dbReference type="SMART" id="SM00236">
    <property type="entry name" value="fCBD"/>
    <property type="match status" value="1"/>
</dbReference>
<dbReference type="GO" id="GO:0030248">
    <property type="term" value="F:cellulose binding"/>
    <property type="evidence" value="ECO:0007669"/>
    <property type="project" value="InterPro"/>
</dbReference>
<dbReference type="PANTHER" id="PTHR36489:SF2">
    <property type="entry name" value="APPLE DOMAIN-CONTAINING PROTEIN"/>
    <property type="match status" value="1"/>
</dbReference>
<name>A0A9K3LKK2_9STRA</name>
<reference evidence="5" key="1">
    <citation type="journal article" date="2021" name="Sci. Rep.">
        <title>Diploid genomic architecture of Nitzschia inconspicua, an elite biomass production diatom.</title>
        <authorList>
            <person name="Oliver A."/>
            <person name="Podell S."/>
            <person name="Pinowska A."/>
            <person name="Traller J.C."/>
            <person name="Smith S.R."/>
            <person name="McClure R."/>
            <person name="Beliaev A."/>
            <person name="Bohutskyi P."/>
            <person name="Hill E.A."/>
            <person name="Rabines A."/>
            <person name="Zheng H."/>
            <person name="Allen L.Z."/>
            <person name="Kuo A."/>
            <person name="Grigoriev I.V."/>
            <person name="Allen A.E."/>
            <person name="Hazlebeck D."/>
            <person name="Allen E.E."/>
        </authorList>
    </citation>
    <scope>NUCLEOTIDE SEQUENCE</scope>
    <source>
        <strain evidence="5">Hildebrandi</strain>
    </source>
</reference>
<protein>
    <submittedName>
        <fullName evidence="5">Laminin G domain containing protein</fullName>
    </submittedName>
</protein>
<feature type="compositionally biased region" description="Low complexity" evidence="2">
    <location>
        <begin position="272"/>
        <end position="282"/>
    </location>
</feature>
<evidence type="ECO:0000256" key="1">
    <source>
        <dbReference type="ARBA" id="ARBA00022729"/>
    </source>
</evidence>
<feature type="signal peptide" evidence="3">
    <location>
        <begin position="1"/>
        <end position="23"/>
    </location>
</feature>
<feature type="compositionally biased region" description="Low complexity" evidence="2">
    <location>
        <begin position="126"/>
        <end position="140"/>
    </location>
</feature>
<dbReference type="EMBL" id="JAGRRH010000010">
    <property type="protein sequence ID" value="KAG7363802.1"/>
    <property type="molecule type" value="Genomic_DNA"/>
</dbReference>
<dbReference type="InterPro" id="IPR026588">
    <property type="entry name" value="Choice_anch_A"/>
</dbReference>
<dbReference type="Proteomes" id="UP000693970">
    <property type="component" value="Unassembled WGS sequence"/>
</dbReference>
<reference evidence="5" key="2">
    <citation type="submission" date="2021-04" db="EMBL/GenBank/DDBJ databases">
        <authorList>
            <person name="Podell S."/>
        </authorList>
    </citation>
    <scope>NUCLEOTIDE SEQUENCE</scope>
    <source>
        <strain evidence="5">Hildebrandi</strain>
    </source>
</reference>
<gene>
    <name evidence="5" type="ORF">IV203_027163</name>
</gene>